<dbReference type="Proteomes" id="UP000011134">
    <property type="component" value="Unassembled WGS sequence"/>
</dbReference>
<evidence type="ECO:0000313" key="3">
    <source>
        <dbReference type="Proteomes" id="UP000011134"/>
    </source>
</evidence>
<dbReference type="Gene3D" id="3.10.620.30">
    <property type="match status" value="1"/>
</dbReference>
<dbReference type="OrthoDB" id="5438043at2"/>
<feature type="domain" description="Transglutaminase-like" evidence="1">
    <location>
        <begin position="6"/>
        <end position="119"/>
    </location>
</feature>
<dbReference type="InterPro" id="IPR002931">
    <property type="entry name" value="Transglutaminase-like"/>
</dbReference>
<comment type="caution">
    <text evidence="2">The sequence shown here is derived from an EMBL/GenBank/DDBJ whole genome shotgun (WGS) entry which is preliminary data.</text>
</comment>
<evidence type="ECO:0000259" key="1">
    <source>
        <dbReference type="Pfam" id="PF01841"/>
    </source>
</evidence>
<evidence type="ECO:0000313" key="2">
    <source>
        <dbReference type="EMBL" id="ELR63170.1"/>
    </source>
</evidence>
<keyword evidence="3" id="KW-1185">Reference proteome</keyword>
<dbReference type="Pfam" id="PF01841">
    <property type="entry name" value="Transglut_core"/>
    <property type="match status" value="1"/>
</dbReference>
<sequence>MSLEVLVRNFKQNSNSETELLVVLHNWVRDHIKFGFTADFETVSPEDTVKNGMGHCNAQADLLCHLLTLAGFESRLAFVYIDKEILRYAIPSLIYYILPHKLFHAVTQVNLGGKWVSIDSYILTKNQFSNQMNKLVQKKTKHGFGLHCNSECVWDGRNDCFSQAQNGDIDQFCQVYDNLAQAIKSRSNTNRVLGVHFNTLLKPIATISRTGGRVFKRYINYYLN</sequence>
<dbReference type="InterPro" id="IPR038765">
    <property type="entry name" value="Papain-like_cys_pep_sf"/>
</dbReference>
<dbReference type="EMBL" id="AMZO01000051">
    <property type="protein sequence ID" value="ELR63170.1"/>
    <property type="molecule type" value="Genomic_DNA"/>
</dbReference>
<dbReference type="PATRIC" id="fig|1056511.3.peg.4857"/>
<dbReference type="AlphaFoldDB" id="L8J2T8"/>
<protein>
    <recommendedName>
        <fullName evidence="1">Transglutaminase-like domain-containing protein</fullName>
    </recommendedName>
</protein>
<organism evidence="2 3">
    <name type="scientific">Photobacterium marinum</name>
    <dbReference type="NCBI Taxonomy" id="1056511"/>
    <lineage>
        <taxon>Bacteria</taxon>
        <taxon>Pseudomonadati</taxon>
        <taxon>Pseudomonadota</taxon>
        <taxon>Gammaproteobacteria</taxon>
        <taxon>Vibrionales</taxon>
        <taxon>Vibrionaceae</taxon>
        <taxon>Photobacterium</taxon>
    </lineage>
</organism>
<dbReference type="SUPFAM" id="SSF54001">
    <property type="entry name" value="Cysteine proteinases"/>
    <property type="match status" value="1"/>
</dbReference>
<accession>L8J2T8</accession>
<proteinExistence type="predicted"/>
<gene>
    <name evidence="2" type="ORF">C942_04044</name>
</gene>
<reference evidence="2 3" key="1">
    <citation type="submission" date="2012-12" db="EMBL/GenBank/DDBJ databases">
        <title>Genome Assembly of Photobacterium sp. AK15.</title>
        <authorList>
            <person name="Khatri I."/>
            <person name="Vaidya B."/>
            <person name="Srinivas T.N.R."/>
            <person name="Subramanian S."/>
            <person name="Pinnaka A."/>
        </authorList>
    </citation>
    <scope>NUCLEOTIDE SEQUENCE [LARGE SCALE GENOMIC DNA]</scope>
    <source>
        <strain evidence="2 3">AK15</strain>
    </source>
</reference>
<name>L8J2T8_9GAMM</name>
<dbReference type="RefSeq" id="WP_007471298.1">
    <property type="nucleotide sequence ID" value="NZ_AMZO01000051.1"/>
</dbReference>